<dbReference type="InterPro" id="IPR000008">
    <property type="entry name" value="C2_dom"/>
</dbReference>
<gene>
    <name evidence="39 40" type="primary">pik3c2a</name>
</gene>
<keyword evidence="20" id="KW-0007">Acetylation</keyword>
<dbReference type="Gene3D" id="2.60.40.150">
    <property type="entry name" value="C2 domain"/>
    <property type="match status" value="2"/>
</dbReference>
<dbReference type="GO" id="GO:0005886">
    <property type="term" value="C:plasma membrane"/>
    <property type="evidence" value="ECO:0007669"/>
    <property type="project" value="UniProtKB-SubCell"/>
</dbReference>
<keyword evidence="12" id="KW-0268">Exocytosis</keyword>
<dbReference type="Proteomes" id="UP000515152">
    <property type="component" value="Chromosome 3"/>
</dbReference>
<evidence type="ECO:0000256" key="26">
    <source>
        <dbReference type="ARBA" id="ARBA00023981"/>
    </source>
</evidence>
<dbReference type="FunFam" id="2.60.40.150:FF:000036">
    <property type="entry name" value="phosphatidylinositol 4-phosphate 3-kinase C2 domain-containing subunit beta"/>
    <property type="match status" value="1"/>
</dbReference>
<evidence type="ECO:0000256" key="31">
    <source>
        <dbReference type="SAM" id="MobiDB-lite"/>
    </source>
</evidence>
<evidence type="ECO:0000256" key="7">
    <source>
        <dbReference type="ARBA" id="ARBA00006209"/>
    </source>
</evidence>
<feature type="domain" description="PIK helical" evidence="35">
    <location>
        <begin position="903"/>
        <end position="1079"/>
    </location>
</feature>
<dbReference type="PANTHER" id="PTHR10048">
    <property type="entry name" value="PHOSPHATIDYLINOSITOL KINASE"/>
    <property type="match status" value="1"/>
</dbReference>
<evidence type="ECO:0000256" key="10">
    <source>
        <dbReference type="ARBA" id="ARBA00012073"/>
    </source>
</evidence>
<keyword evidence="38" id="KW-1185">Reference proteome</keyword>
<evidence type="ECO:0000313" key="39">
    <source>
        <dbReference type="RefSeq" id="XP_031420343.1"/>
    </source>
</evidence>
<keyword evidence="21" id="KW-0333">Golgi apparatus</keyword>
<dbReference type="GO" id="GO:0035005">
    <property type="term" value="F:1-phosphatidylinositol-4-phosphate 3-kinase activity"/>
    <property type="evidence" value="ECO:0007669"/>
    <property type="project" value="UniProtKB-EC"/>
</dbReference>
<dbReference type="InterPro" id="IPR037705">
    <property type="entry name" value="PI3-kinase_C2-alpha_cat"/>
</dbReference>
<dbReference type="CDD" id="cd08381">
    <property type="entry name" value="C2B_PI3K_class_II"/>
    <property type="match status" value="1"/>
</dbReference>
<dbReference type="EC" id="2.7.1.153" evidence="8"/>
<feature type="domain" description="C2 PI3K-type" evidence="37">
    <location>
        <begin position="725"/>
        <end position="883"/>
    </location>
</feature>
<dbReference type="InterPro" id="IPR036871">
    <property type="entry name" value="PX_dom_sf"/>
</dbReference>
<comment type="subcellular location">
    <subcellularLocation>
        <location evidence="5">Cell membrane</location>
    </subcellularLocation>
    <subcellularLocation>
        <location evidence="4">Cytoplasmic vesicle</location>
        <location evidence="4">Clathrin-coated vesicle</location>
    </subcellularLocation>
    <subcellularLocation>
        <location evidence="6">Golgi apparatus</location>
        <location evidence="6">trans-Golgi network</location>
    </subcellularLocation>
    <subcellularLocation>
        <location evidence="3">Nucleus</location>
    </subcellularLocation>
</comment>
<evidence type="ECO:0000256" key="30">
    <source>
        <dbReference type="ARBA" id="ARBA00079346"/>
    </source>
</evidence>
<dbReference type="CDD" id="cd07289">
    <property type="entry name" value="PX_PI3K_C2_alpha"/>
    <property type="match status" value="1"/>
</dbReference>
<evidence type="ECO:0000259" key="37">
    <source>
        <dbReference type="PROSITE" id="PS51547"/>
    </source>
</evidence>
<evidence type="ECO:0000256" key="20">
    <source>
        <dbReference type="ARBA" id="ARBA00022990"/>
    </source>
</evidence>
<evidence type="ECO:0000256" key="19">
    <source>
        <dbReference type="ARBA" id="ARBA00022840"/>
    </source>
</evidence>
<dbReference type="RefSeq" id="XP_031420344.1">
    <property type="nucleotide sequence ID" value="XM_031564484.2"/>
</dbReference>
<evidence type="ECO:0000256" key="14">
    <source>
        <dbReference type="ARBA" id="ARBA00022553"/>
    </source>
</evidence>
<dbReference type="Pfam" id="PF00168">
    <property type="entry name" value="C2"/>
    <property type="match status" value="1"/>
</dbReference>
<proteinExistence type="inferred from homology"/>
<dbReference type="SMART" id="SM00145">
    <property type="entry name" value="PI3Ka"/>
    <property type="match status" value="1"/>
</dbReference>
<evidence type="ECO:0000256" key="29">
    <source>
        <dbReference type="ARBA" id="ARBA00069404"/>
    </source>
</evidence>
<dbReference type="SUPFAM" id="SSF64268">
    <property type="entry name" value="PX domain"/>
    <property type="match status" value="1"/>
</dbReference>
<feature type="domain" description="PX" evidence="33">
    <location>
        <begin position="1464"/>
        <end position="1580"/>
    </location>
</feature>
<dbReference type="Gene3D" id="1.10.1070.11">
    <property type="entry name" value="Phosphatidylinositol 3-/4-kinase, catalytic domain"/>
    <property type="match status" value="1"/>
</dbReference>
<dbReference type="InterPro" id="IPR029071">
    <property type="entry name" value="Ubiquitin-like_domsf"/>
</dbReference>
<keyword evidence="15" id="KW-0254">Endocytosis</keyword>
<dbReference type="InterPro" id="IPR000341">
    <property type="entry name" value="PI3K_Ras-bd_dom"/>
</dbReference>
<dbReference type="CDD" id="cd04012">
    <property type="entry name" value="C2A_PI3K_class_II"/>
    <property type="match status" value="1"/>
</dbReference>
<feature type="compositionally biased region" description="Polar residues" evidence="31">
    <location>
        <begin position="317"/>
        <end position="326"/>
    </location>
</feature>
<dbReference type="FunFam" id="3.30.1520.10:FF:000006">
    <property type="entry name" value="Phosphatidylinositol 4-phosphate 3-kinase C2 domain-containing subunit alpha"/>
    <property type="match status" value="1"/>
</dbReference>
<dbReference type="SMART" id="SM00312">
    <property type="entry name" value="PX"/>
    <property type="match status" value="1"/>
</dbReference>
<dbReference type="InterPro" id="IPR015433">
    <property type="entry name" value="PI3/4_kinase"/>
</dbReference>
<evidence type="ECO:0000259" key="36">
    <source>
        <dbReference type="PROSITE" id="PS51546"/>
    </source>
</evidence>
<dbReference type="Gene3D" id="3.30.1520.10">
    <property type="entry name" value="Phox-like domain"/>
    <property type="match status" value="1"/>
</dbReference>
<dbReference type="FunFam" id="1.10.1070.11:FF:000003">
    <property type="entry name" value="Phosphatidylinositol 4-phosphate 3-kinase C2 domain-containing subunit beta"/>
    <property type="match status" value="1"/>
</dbReference>
<evidence type="ECO:0000256" key="2">
    <source>
        <dbReference type="ARBA" id="ARBA00001946"/>
    </source>
</evidence>
<dbReference type="InterPro" id="IPR016024">
    <property type="entry name" value="ARM-type_fold"/>
</dbReference>
<dbReference type="SMART" id="SM00146">
    <property type="entry name" value="PI3Kc"/>
    <property type="match status" value="1"/>
</dbReference>
<protein>
    <recommendedName>
        <fullName evidence="29">Phosphatidylinositol 4-phosphate 3-kinase C2 domain-containing subunit alpha</fullName>
        <ecNumber evidence="10">2.7.1.137</ecNumber>
        <ecNumber evidence="8">2.7.1.153</ecNumber>
        <ecNumber evidence="9">2.7.1.154</ecNumber>
    </recommendedName>
    <alternativeName>
        <fullName evidence="30">Phosphoinositide 3-kinase-C2-alpha</fullName>
    </alternativeName>
</protein>
<dbReference type="GO" id="GO:0005794">
    <property type="term" value="C:Golgi apparatus"/>
    <property type="evidence" value="ECO:0007669"/>
    <property type="project" value="UniProtKB-SubCell"/>
</dbReference>
<evidence type="ECO:0000256" key="6">
    <source>
        <dbReference type="ARBA" id="ARBA00004601"/>
    </source>
</evidence>
<evidence type="ECO:0000256" key="12">
    <source>
        <dbReference type="ARBA" id="ARBA00022483"/>
    </source>
</evidence>
<dbReference type="SMART" id="SM00142">
    <property type="entry name" value="PI3K_C2"/>
    <property type="match status" value="1"/>
</dbReference>
<dbReference type="PROSITE" id="PS50195">
    <property type="entry name" value="PX"/>
    <property type="match status" value="1"/>
</dbReference>
<dbReference type="RefSeq" id="XP_031420343.1">
    <property type="nucleotide sequence ID" value="XM_031564483.2"/>
</dbReference>
<comment type="cofactor">
    <cofactor evidence="2">
        <name>Mg(2+)</name>
        <dbReference type="ChEBI" id="CHEBI:18420"/>
    </cofactor>
</comment>
<dbReference type="Pfam" id="PF00792">
    <property type="entry name" value="PI3K_C2"/>
    <property type="match status" value="1"/>
</dbReference>
<evidence type="ECO:0000256" key="25">
    <source>
        <dbReference type="ARBA" id="ARBA00023329"/>
    </source>
</evidence>
<evidence type="ECO:0000256" key="8">
    <source>
        <dbReference type="ARBA" id="ARBA00012010"/>
    </source>
</evidence>
<feature type="region of interest" description="Disordered" evidence="31">
    <location>
        <begin position="1"/>
        <end position="26"/>
    </location>
</feature>
<comment type="catalytic activity">
    <reaction evidence="27">
        <text>a 1,2-diacyl-sn-glycero-3-phospho-(1D-myo-inositol) + ATP = a 1,2-diacyl-sn-glycero-3-phospho-(1D-myo-inositol-3-phosphate) + ADP + H(+)</text>
        <dbReference type="Rhea" id="RHEA:12709"/>
        <dbReference type="ChEBI" id="CHEBI:15378"/>
        <dbReference type="ChEBI" id="CHEBI:30616"/>
        <dbReference type="ChEBI" id="CHEBI:57880"/>
        <dbReference type="ChEBI" id="CHEBI:58088"/>
        <dbReference type="ChEBI" id="CHEBI:456216"/>
        <dbReference type="EC" id="2.7.1.137"/>
    </reaction>
    <physiologicalReaction direction="left-to-right" evidence="27">
        <dbReference type="Rhea" id="RHEA:12710"/>
    </physiologicalReaction>
</comment>
<reference evidence="39 40" key="1">
    <citation type="submission" date="2025-04" db="UniProtKB">
        <authorList>
            <consortium name="RefSeq"/>
        </authorList>
    </citation>
    <scope>IDENTIFICATION</scope>
</reference>
<feature type="compositionally biased region" description="Pro residues" evidence="31">
    <location>
        <begin position="277"/>
        <end position="286"/>
    </location>
</feature>
<dbReference type="InterPro" id="IPR042236">
    <property type="entry name" value="PI3K_accessory_sf"/>
</dbReference>
<comment type="similarity">
    <text evidence="7">Belongs to the PI3/PI4-kinase family. Type III PI4K subfamily.</text>
</comment>
<evidence type="ECO:0000259" key="34">
    <source>
        <dbReference type="PROSITE" id="PS50290"/>
    </source>
</evidence>
<keyword evidence="14" id="KW-0597">Phosphoprotein</keyword>
<keyword evidence="17" id="KW-0547">Nucleotide-binding</keyword>
<dbReference type="FunFam" id="3.10.20.90:FF:000156">
    <property type="entry name" value="Phosphatidylinositol 4-phosphate 3-kinase C2 domain-containing subunit alpha"/>
    <property type="match status" value="1"/>
</dbReference>
<dbReference type="PROSITE" id="PS50290">
    <property type="entry name" value="PI3_4_KINASE_3"/>
    <property type="match status" value="1"/>
</dbReference>
<dbReference type="PANTHER" id="PTHR10048:SF28">
    <property type="entry name" value="PHOSPHATIDYLINOSITOL 4-PHOSPHATE 3-KINASE C2 DOMAIN-CONTAINING SUBUNIT ALPHA"/>
    <property type="match status" value="1"/>
</dbReference>
<comment type="catalytic activity">
    <reaction evidence="28">
        <text>a 1,2-diacyl-sn-glycero-3-phospho-(1D-myo-inositol 4-phosphate) + ATP = a 1,2-diacyl-sn-glycero-3-phospho-(1D-myo-inositol-3,4-bisphosphate) + ADP + H(+)</text>
        <dbReference type="Rhea" id="RHEA:18373"/>
        <dbReference type="ChEBI" id="CHEBI:15378"/>
        <dbReference type="ChEBI" id="CHEBI:30616"/>
        <dbReference type="ChEBI" id="CHEBI:57658"/>
        <dbReference type="ChEBI" id="CHEBI:58178"/>
        <dbReference type="ChEBI" id="CHEBI:456216"/>
        <dbReference type="EC" id="2.7.1.154"/>
    </reaction>
    <physiologicalReaction direction="left-to-right" evidence="28">
        <dbReference type="Rhea" id="RHEA:18374"/>
    </physiologicalReaction>
</comment>
<accession>A0A6P8F5V1</accession>
<dbReference type="Pfam" id="PF00794">
    <property type="entry name" value="PI3K_rbd"/>
    <property type="match status" value="1"/>
</dbReference>
<dbReference type="EC" id="2.7.1.137" evidence="10"/>
<dbReference type="InterPro" id="IPR001263">
    <property type="entry name" value="PI3K_accessory_dom"/>
</dbReference>
<dbReference type="SMART" id="SM00239">
    <property type="entry name" value="C2"/>
    <property type="match status" value="1"/>
</dbReference>
<dbReference type="Gene3D" id="1.25.40.70">
    <property type="entry name" value="Phosphatidylinositol 3-kinase, accessory domain (PIK)"/>
    <property type="match status" value="1"/>
</dbReference>
<dbReference type="InterPro" id="IPR018936">
    <property type="entry name" value="PI3/4_kinase_CS"/>
</dbReference>
<dbReference type="GO" id="GO:0005524">
    <property type="term" value="F:ATP binding"/>
    <property type="evidence" value="ECO:0007669"/>
    <property type="project" value="UniProtKB-KW"/>
</dbReference>
<feature type="region of interest" description="Disordered" evidence="31">
    <location>
        <begin position="305"/>
        <end position="334"/>
    </location>
</feature>
<dbReference type="PROSITE" id="PS51546">
    <property type="entry name" value="PI3K_RBD"/>
    <property type="match status" value="1"/>
</dbReference>
<evidence type="ECO:0000256" key="17">
    <source>
        <dbReference type="ARBA" id="ARBA00022741"/>
    </source>
</evidence>
<keyword evidence="16" id="KW-0808">Transferase</keyword>
<dbReference type="GO" id="GO:0043491">
    <property type="term" value="P:phosphatidylinositol 3-kinase/protein kinase B signal transduction"/>
    <property type="evidence" value="ECO:0007669"/>
    <property type="project" value="TreeGrafter"/>
</dbReference>
<feature type="domain" description="PI3K/PI4K catalytic" evidence="34">
    <location>
        <begin position="1147"/>
        <end position="1425"/>
    </location>
</feature>
<keyword evidence="22" id="KW-0443">Lipid metabolism</keyword>
<dbReference type="PROSITE" id="PS51547">
    <property type="entry name" value="C2_PI3K"/>
    <property type="match status" value="1"/>
</dbReference>
<evidence type="ECO:0000256" key="18">
    <source>
        <dbReference type="ARBA" id="ARBA00022777"/>
    </source>
</evidence>
<keyword evidence="23" id="KW-0472">Membrane</keyword>
<evidence type="ECO:0000256" key="15">
    <source>
        <dbReference type="ARBA" id="ARBA00022583"/>
    </source>
</evidence>
<dbReference type="SUPFAM" id="SSF49562">
    <property type="entry name" value="C2 domain (Calcium/lipid-binding domain, CaLB)"/>
    <property type="match status" value="2"/>
</dbReference>
<evidence type="ECO:0000256" key="23">
    <source>
        <dbReference type="ARBA" id="ARBA00023136"/>
    </source>
</evidence>
<dbReference type="SMART" id="SM00144">
    <property type="entry name" value="PI3K_rbd"/>
    <property type="match status" value="1"/>
</dbReference>
<dbReference type="GO" id="GO:0006897">
    <property type="term" value="P:endocytosis"/>
    <property type="evidence" value="ECO:0007669"/>
    <property type="project" value="UniProtKB-KW"/>
</dbReference>
<dbReference type="PROSITE" id="PS00916">
    <property type="entry name" value="PI3_4_KINASE_2"/>
    <property type="match status" value="1"/>
</dbReference>
<dbReference type="CDD" id="cd05176">
    <property type="entry name" value="PI3Kc_C2_alpha"/>
    <property type="match status" value="1"/>
</dbReference>
<dbReference type="FunFam" id="3.30.1010.10:FF:000001">
    <property type="entry name" value="Phosphatidylinositol 4-phosphate 3-kinase C2 domain-containing subunit beta"/>
    <property type="match status" value="1"/>
</dbReference>
<dbReference type="PROSITE" id="PS51545">
    <property type="entry name" value="PIK_HELICAL"/>
    <property type="match status" value="1"/>
</dbReference>
<feature type="region of interest" description="Disordered" evidence="31">
    <location>
        <begin position="649"/>
        <end position="677"/>
    </location>
</feature>
<comment type="cofactor">
    <cofactor evidence="1">
        <name>Ca(2+)</name>
        <dbReference type="ChEBI" id="CHEBI:29108"/>
    </cofactor>
</comment>
<evidence type="ECO:0000259" key="32">
    <source>
        <dbReference type="PROSITE" id="PS50004"/>
    </source>
</evidence>
<name>A0A6P8F5V1_CLUHA</name>
<evidence type="ECO:0000259" key="35">
    <source>
        <dbReference type="PROSITE" id="PS51545"/>
    </source>
</evidence>
<evidence type="ECO:0000256" key="3">
    <source>
        <dbReference type="ARBA" id="ARBA00004123"/>
    </source>
</evidence>
<dbReference type="GO" id="GO:0016303">
    <property type="term" value="F:1-phosphatidylinositol-3-kinase activity"/>
    <property type="evidence" value="ECO:0007669"/>
    <property type="project" value="UniProtKB-EC"/>
</dbReference>
<dbReference type="GO" id="GO:0046934">
    <property type="term" value="F:1-phosphatidylinositol-4,5-bisphosphate 3-kinase activity"/>
    <property type="evidence" value="ECO:0007669"/>
    <property type="project" value="UniProtKB-EC"/>
</dbReference>
<feature type="compositionally biased region" description="Low complexity" evidence="31">
    <location>
        <begin position="51"/>
        <end position="78"/>
    </location>
</feature>
<dbReference type="Gene3D" id="3.30.1010.10">
    <property type="entry name" value="Phosphatidylinositol 3-kinase Catalytic Subunit, Chain A, domain 4"/>
    <property type="match status" value="1"/>
</dbReference>
<dbReference type="GO" id="GO:0030136">
    <property type="term" value="C:clathrin-coated vesicle"/>
    <property type="evidence" value="ECO:0007669"/>
    <property type="project" value="UniProtKB-SubCell"/>
</dbReference>
<dbReference type="SUPFAM" id="SSF48371">
    <property type="entry name" value="ARM repeat"/>
    <property type="match status" value="1"/>
</dbReference>
<keyword evidence="13" id="KW-0963">Cytoplasm</keyword>
<dbReference type="InterPro" id="IPR042133">
    <property type="entry name" value="PX_PI3K_C2_alpha"/>
</dbReference>
<dbReference type="Pfam" id="PF00613">
    <property type="entry name" value="PI3Ka"/>
    <property type="match status" value="1"/>
</dbReference>
<dbReference type="Pfam" id="PF00454">
    <property type="entry name" value="PI3_PI4_kinase"/>
    <property type="match status" value="1"/>
</dbReference>
<feature type="region of interest" description="Disordered" evidence="31">
    <location>
        <begin position="350"/>
        <end position="379"/>
    </location>
</feature>
<organism evidence="38 40">
    <name type="scientific">Clupea harengus</name>
    <name type="common">Atlantic herring</name>
    <dbReference type="NCBI Taxonomy" id="7950"/>
    <lineage>
        <taxon>Eukaryota</taxon>
        <taxon>Metazoa</taxon>
        <taxon>Chordata</taxon>
        <taxon>Craniata</taxon>
        <taxon>Vertebrata</taxon>
        <taxon>Euteleostomi</taxon>
        <taxon>Actinopterygii</taxon>
        <taxon>Neopterygii</taxon>
        <taxon>Teleostei</taxon>
        <taxon>Clupei</taxon>
        <taxon>Clupeiformes</taxon>
        <taxon>Clupeoidei</taxon>
        <taxon>Clupeidae</taxon>
        <taxon>Clupea</taxon>
    </lineage>
</organism>
<feature type="compositionally biased region" description="Low complexity" evidence="31">
    <location>
        <begin position="1"/>
        <end position="16"/>
    </location>
</feature>
<dbReference type="CTD" id="5286"/>
<keyword evidence="18" id="KW-0418">Kinase</keyword>
<evidence type="ECO:0000259" key="33">
    <source>
        <dbReference type="PROSITE" id="PS50195"/>
    </source>
</evidence>
<dbReference type="Pfam" id="PF00787">
    <property type="entry name" value="PX"/>
    <property type="match status" value="1"/>
</dbReference>
<evidence type="ECO:0000256" key="24">
    <source>
        <dbReference type="ARBA" id="ARBA00023242"/>
    </source>
</evidence>
<dbReference type="InterPro" id="IPR035892">
    <property type="entry name" value="C2_domain_sf"/>
</dbReference>
<dbReference type="GO" id="GO:0005942">
    <property type="term" value="C:phosphatidylinositol 3-kinase complex"/>
    <property type="evidence" value="ECO:0007669"/>
    <property type="project" value="TreeGrafter"/>
</dbReference>
<dbReference type="GO" id="GO:0006887">
    <property type="term" value="P:exocytosis"/>
    <property type="evidence" value="ECO:0007669"/>
    <property type="project" value="UniProtKB-KW"/>
</dbReference>
<keyword evidence="24" id="KW-0539">Nucleus</keyword>
<dbReference type="InterPro" id="IPR001683">
    <property type="entry name" value="PX_dom"/>
</dbReference>
<dbReference type="GO" id="GO:0035091">
    <property type="term" value="F:phosphatidylinositol binding"/>
    <property type="evidence" value="ECO:0007669"/>
    <property type="project" value="InterPro"/>
</dbReference>
<dbReference type="FunFam" id="2.60.40.150:FF:000116">
    <property type="entry name" value="Phosphatidylinositol 4-phosphate 3-kinase C2 domain-containing subunit alpha"/>
    <property type="match status" value="1"/>
</dbReference>
<sequence>MAQISSGNGLLPGSPGVMRPRGVVGKEEALRMEEEALAKLQREKRHTLPTSALSSSLSSSFSKPSQKPDAAVAATATASGRPEKDLIMFPEAEAKKRGENDKLKTIDVNKLTTEELEKILLDTSFDTNNKVTRPSLLLGCNLSASYPGSHAYSPVPFQHVAGSPWTSSISISSTSGLSTPTHPQATVFQSASFPKPACPFQNGFTPPMPAFLPMPSYQQPSFMPFNPIQAPVVFQPPAVSPEMAKLFDKITSTSEYLKNERSSSMDLDSAPPKSLEPAPPPAPVEPPSISCFEWLDLDPLSMRRGEQEEEAAAAAPQGSSCPSRTGSCEEGGAARDPWDAVLLDEPEAGCGASRTPDQVKTAHASTASQRRASTGTTVTRSHSLNIPATSSHPHNNQLNKGSVKVLTKYPTLLDKEAQNLEVVAFCEDAAILRSKFMHSDLSTNPGYVLSPVIPQRDDGRDNNSSVKVSIEISDSLQPVTFTCDVSSPVELLIMQALCWVHDDLNQVDISSYVLKVCGQEEVLQNKHSLGSHEYVQNCRKWEAEIKLQLLPQITMRRDLARTAEDDTSPIDLEKYMGNVERPFKETITRQGLADYLEGYHNQVNICLQNEGTQYKTVDRVVQSVKNLCCALDEVETPPITDAVKRLKRAVNMPRTRSPENGSKSTGGSGDGARSPVEESMATLTDAVYQLAKLYLRSFCPPSPPPPTESASPHVGRRDSCEASGTTEHLKFTVFAVHGVPAAWVSSYEKYYLMCALTHNTRNLFKPVQSKKVGTYKCFFYHIKWDELINFPIAVALLPLEAKLTLSLYGVLSQSASGSPDSNKQRKGAELLGKVSAPLFDFQRVLARGTMLLSLTSSSEESSSTPVGRRRNLAERIILQVDFPTPAVDVLYVGPQEATNGKLPQNVETLDSDLRRKVEKLCSRASAFGLTRADRQLLWDQRHHCRGLEGSLPKVLASAPSWDWGSMAEIHALLHNWPSLSPVSSLELLDSKFADTEVRSVAVGWIESSTDDELADYLPQLVQALKFECHLKNALVMFLLSRAQGNVNIAHYLYWLLRDSVQDPAFGRRYDQVLGALLCLCGAGLRTELDKQTRLVQLLGDLAEKVRQAGSSTRQAVLHEGLERVQSFFQRHSCRLPLSPSLVAKELNVKACSFFNSNAVPLKVALVNADPLGEEINVMFKSGEDLRQDMLALQMIRIMDRIWLQEGLDLRIVNFKCISTGKDKGMVELVPSSDTLRKIQVEYGVTGSFKDKPIAEWLRKYNPGEDEYEKASENFIYSCAGCCVATYLLGICDRHNDNIMLRTTGHMFHIDFGKFLGHAQMIGSFKRDRAPFVLTSDMAYVINGGERPTSRFQLFVDLCCQAYNLIRKHAGLFLNLLSLMTQSGLPELTGAQDLKYVYDALQPQTTEAEATIFFTRLIESSLGSVATKFNFFIHNLAQMRFSGLPSNDEPILSFSLRTYSLKQDGRIRDASIFSFQKRYNPDKHYTYVVRILREGQSEPQFIFRTFDEFQELHNKLIILFPLWKLPGFPNKMVLGRTHIKDVAAKRKRELNSYVHNLMRSSTEVTQCDIIYTFFHPIARDDKTEGLESLPKVPEPPPLSPASGRVEGEVKVSVSYRNSTLFIMVMHIKDLMSDEGADPNPYVKTYLLPDPHKTSKRKTKIARKTRNPTYNEMLVYSNLSKETLSQRELQLSVLSAESLRENCYLGGVTLSLKDFDLSKETVKWYKLTAVSYF</sequence>
<keyword evidence="25" id="KW-0968">Cytoplasmic vesicle</keyword>
<dbReference type="InterPro" id="IPR002420">
    <property type="entry name" value="PI3K-type_C2_dom"/>
</dbReference>
<feature type="compositionally biased region" description="Polar residues" evidence="31">
    <location>
        <begin position="355"/>
        <end position="379"/>
    </location>
</feature>
<feature type="region of interest" description="Disordered" evidence="31">
    <location>
        <begin position="257"/>
        <end position="286"/>
    </location>
</feature>
<feature type="region of interest" description="Disordered" evidence="31">
    <location>
        <begin position="41"/>
        <end position="83"/>
    </location>
</feature>
<evidence type="ECO:0000256" key="16">
    <source>
        <dbReference type="ARBA" id="ARBA00022679"/>
    </source>
</evidence>
<dbReference type="GO" id="GO:0016477">
    <property type="term" value="P:cell migration"/>
    <property type="evidence" value="ECO:0007669"/>
    <property type="project" value="TreeGrafter"/>
</dbReference>
<evidence type="ECO:0000313" key="38">
    <source>
        <dbReference type="Proteomes" id="UP000515152"/>
    </source>
</evidence>
<evidence type="ECO:0000256" key="4">
    <source>
        <dbReference type="ARBA" id="ARBA00004132"/>
    </source>
</evidence>
<evidence type="ECO:0000256" key="13">
    <source>
        <dbReference type="ARBA" id="ARBA00022490"/>
    </source>
</evidence>
<feature type="domain" description="C2" evidence="32">
    <location>
        <begin position="1604"/>
        <end position="1723"/>
    </location>
</feature>
<evidence type="ECO:0000256" key="11">
    <source>
        <dbReference type="ARBA" id="ARBA00022475"/>
    </source>
</evidence>
<dbReference type="InterPro" id="IPR000403">
    <property type="entry name" value="PI3/4_kinase_cat_dom"/>
</dbReference>
<dbReference type="GeneTree" id="ENSGT00940000157813"/>
<evidence type="ECO:0000256" key="9">
    <source>
        <dbReference type="ARBA" id="ARBA00012013"/>
    </source>
</evidence>
<keyword evidence="19" id="KW-0067">ATP-binding</keyword>
<dbReference type="GeneID" id="105905592"/>
<evidence type="ECO:0000256" key="27">
    <source>
        <dbReference type="ARBA" id="ARBA00023985"/>
    </source>
</evidence>
<dbReference type="KEGG" id="char:105905592"/>
<keyword evidence="11" id="KW-1003">Cell membrane</keyword>
<comment type="catalytic activity">
    <reaction evidence="26">
        <text>a 1,2-diacyl-sn-glycero-3-phospho-(1D-myo-inositol-4,5-bisphosphate) + ATP = a 1,2-diacyl-sn-glycero-3-phospho-(1D-myo-inositol-3,4,5-trisphosphate) + ADP + H(+)</text>
        <dbReference type="Rhea" id="RHEA:21292"/>
        <dbReference type="ChEBI" id="CHEBI:15378"/>
        <dbReference type="ChEBI" id="CHEBI:30616"/>
        <dbReference type="ChEBI" id="CHEBI:57836"/>
        <dbReference type="ChEBI" id="CHEBI:58456"/>
        <dbReference type="ChEBI" id="CHEBI:456216"/>
        <dbReference type="EC" id="2.7.1.153"/>
    </reaction>
    <physiologicalReaction direction="left-to-right" evidence="26">
        <dbReference type="Rhea" id="RHEA:21293"/>
    </physiologicalReaction>
</comment>
<dbReference type="PROSITE" id="PS00915">
    <property type="entry name" value="PI3_4_KINASE_1"/>
    <property type="match status" value="1"/>
</dbReference>
<dbReference type="SUPFAM" id="SSF54236">
    <property type="entry name" value="Ubiquitin-like"/>
    <property type="match status" value="1"/>
</dbReference>
<evidence type="ECO:0000256" key="28">
    <source>
        <dbReference type="ARBA" id="ARBA00029297"/>
    </source>
</evidence>
<feature type="domain" description="PI3K-RBD" evidence="36">
    <location>
        <begin position="463"/>
        <end position="551"/>
    </location>
</feature>
<evidence type="ECO:0000256" key="5">
    <source>
        <dbReference type="ARBA" id="ARBA00004236"/>
    </source>
</evidence>
<dbReference type="GO" id="GO:0005634">
    <property type="term" value="C:nucleus"/>
    <property type="evidence" value="ECO:0007669"/>
    <property type="project" value="UniProtKB-SubCell"/>
</dbReference>
<dbReference type="SUPFAM" id="SSF56112">
    <property type="entry name" value="Protein kinase-like (PK-like)"/>
    <property type="match status" value="1"/>
</dbReference>
<dbReference type="EC" id="2.7.1.154" evidence="9"/>
<feature type="region of interest" description="Disordered" evidence="31">
    <location>
        <begin position="1584"/>
        <end position="1603"/>
    </location>
</feature>
<dbReference type="OrthoDB" id="67688at2759"/>
<dbReference type="FunFam" id="1.25.40.70:FF:000007">
    <property type="entry name" value="phosphatidylinositol 4-phosphate 3-kinase C2 domain-containing subunit alpha"/>
    <property type="match status" value="1"/>
</dbReference>
<evidence type="ECO:0000256" key="21">
    <source>
        <dbReference type="ARBA" id="ARBA00023034"/>
    </source>
</evidence>
<evidence type="ECO:0000256" key="1">
    <source>
        <dbReference type="ARBA" id="ARBA00001913"/>
    </source>
</evidence>
<evidence type="ECO:0000313" key="40">
    <source>
        <dbReference type="RefSeq" id="XP_031420344.1"/>
    </source>
</evidence>
<dbReference type="InterPro" id="IPR011009">
    <property type="entry name" value="Kinase-like_dom_sf"/>
</dbReference>
<evidence type="ECO:0000256" key="22">
    <source>
        <dbReference type="ARBA" id="ARBA00023098"/>
    </source>
</evidence>
<dbReference type="PROSITE" id="PS50004">
    <property type="entry name" value="C2"/>
    <property type="match status" value="1"/>
</dbReference>
<dbReference type="InterPro" id="IPR036940">
    <property type="entry name" value="PI3/4_kinase_cat_sf"/>
</dbReference>
<dbReference type="Gene3D" id="3.10.20.770">
    <property type="match status" value="1"/>
</dbReference>
<dbReference type="GO" id="GO:0048015">
    <property type="term" value="P:phosphatidylinositol-mediated signaling"/>
    <property type="evidence" value="ECO:0007669"/>
    <property type="project" value="TreeGrafter"/>
</dbReference>